<reference evidence="2" key="2">
    <citation type="submission" date="2014-05" db="EMBL/GenBank/DDBJ databases">
        <title>Draft genome sequence of Virgibacillus massiliensis Vm-5.</title>
        <authorList>
            <person name="Khelaifia S."/>
            <person name="Croce O."/>
            <person name="Lagier J.C."/>
            <person name="Raoult D."/>
        </authorList>
    </citation>
    <scope>NUCLEOTIDE SEQUENCE [LARGE SCALE GENOMIC DNA]</scope>
    <source>
        <strain evidence="2">Vm-5</strain>
    </source>
</reference>
<dbReference type="Proteomes" id="UP000028875">
    <property type="component" value="Unassembled WGS sequence"/>
</dbReference>
<evidence type="ECO:0000313" key="2">
    <source>
        <dbReference type="Proteomes" id="UP000028875"/>
    </source>
</evidence>
<sequence length="46" mass="5403">MKAPYKTSKNDRSSIIKSLAKTKIRIIFFEKPTCLREKDSTIDPFR</sequence>
<proteinExistence type="predicted"/>
<dbReference type="AlphaFoldDB" id="A0A024QF85"/>
<keyword evidence="2" id="KW-1185">Reference proteome</keyword>
<accession>A0A024QF85</accession>
<gene>
    <name evidence="1" type="ORF">BN990_03198</name>
</gene>
<comment type="caution">
    <text evidence="1">The sequence shown here is derived from an EMBL/GenBank/DDBJ whole genome shotgun (WGS) entry which is preliminary data.</text>
</comment>
<dbReference type="EMBL" id="CCDP010000002">
    <property type="protein sequence ID" value="CDQ40865.1"/>
    <property type="molecule type" value="Genomic_DNA"/>
</dbReference>
<name>A0A024QF85_9BACI</name>
<protein>
    <submittedName>
        <fullName evidence="1">Uncharacterized protein</fullName>
    </submittedName>
</protein>
<organism evidence="1 2">
    <name type="scientific">Virgibacillus massiliensis</name>
    <dbReference type="NCBI Taxonomy" id="1462526"/>
    <lineage>
        <taxon>Bacteria</taxon>
        <taxon>Bacillati</taxon>
        <taxon>Bacillota</taxon>
        <taxon>Bacilli</taxon>
        <taxon>Bacillales</taxon>
        <taxon>Bacillaceae</taxon>
        <taxon>Virgibacillus</taxon>
    </lineage>
</organism>
<evidence type="ECO:0000313" key="1">
    <source>
        <dbReference type="EMBL" id="CDQ40865.1"/>
    </source>
</evidence>
<reference evidence="1 2" key="1">
    <citation type="submission" date="2014-03" db="EMBL/GenBank/DDBJ databases">
        <authorList>
            <person name="Urmite Genomes U."/>
        </authorList>
    </citation>
    <scope>NUCLEOTIDE SEQUENCE [LARGE SCALE GENOMIC DNA]</scope>
    <source>
        <strain evidence="1 2">Vm-5</strain>
    </source>
</reference>